<feature type="compositionally biased region" description="Polar residues" evidence="6">
    <location>
        <begin position="77"/>
        <end position="94"/>
    </location>
</feature>
<dbReference type="InterPro" id="IPR013907">
    <property type="entry name" value="Sds3"/>
</dbReference>
<sequence length="735" mass="80297">MAPQVFSSADRENASGVEDGEKLQAEEDDRSSSLSELGDRVGIEHSSRAGSEANDTEAETERLEDSPQKQRRHQDVVLTSTNATYIDHQNQSATHILPERTASPGLSSAENASMEIADRASGPGSEGERLEQTSDISSLEDSGEESGKALSPSRSIPTKRKRSSFEEDSASDQDTMREPSTKAMKLFDNIAAEASADLDAEIPSHVPAADIDLRVIADTAMSPSNQDQPRKPQTLPKQKHKKGKRKGKRTPNDESTNPETAGSGAESTVEHGGNAEAMDSNEEEAQIENMAEGVEPENPVKMEELVEKKSAMDSLSAIEKCFARLRDKIYEERIAQCNQELAVLEQHLPTHPELLAMKEVIDQRRDQKVEYENNLMKFKLMTLQRESIANKAQAHSQYMQTVREVRDSYLESLNKKYYQVQRERRSCEGDVPDYMYAFVSKRSQQITLQTAYNREVSILAGVAKYVGFPAAPEITSARSKEIDDDFRSMGIASGAVHNAQSHHAPPRANSSTTVSFPRHRPGAEEHFLEQNPWANPRHPAHHQQRMHRQVSGLSRAATPTSTPAGQRRVGDLIEPQGSASTIAEPQSGPSPSMAPTPATGEASNPVQSGRNSKMNERSVDSTPSRVVNGGLLDSTPANLALQDSSRAKADKRSSPSLLRNMSINSQTPSAVPKPLPFIHTDSSAPGIRTSTPSRYPVIKAEDANVRSRHSPIPHQFHGAAPVSTVCSGQLSGFTA</sequence>
<evidence type="ECO:0000313" key="8">
    <source>
        <dbReference type="Proteomes" id="UP000664203"/>
    </source>
</evidence>
<reference evidence="7" key="1">
    <citation type="submission" date="2021-03" db="EMBL/GenBank/DDBJ databases">
        <authorList>
            <person name="Tagirdzhanova G."/>
        </authorList>
    </citation>
    <scope>NUCLEOTIDE SEQUENCE</scope>
</reference>
<keyword evidence="2" id="KW-0678">Repressor</keyword>
<dbReference type="GO" id="GO:0005654">
    <property type="term" value="C:nucleoplasm"/>
    <property type="evidence" value="ECO:0007669"/>
    <property type="project" value="UniProtKB-ARBA"/>
</dbReference>
<keyword evidence="4" id="KW-0804">Transcription</keyword>
<feature type="compositionally biased region" description="Polar residues" evidence="6">
    <location>
        <begin position="635"/>
        <end position="644"/>
    </location>
</feature>
<evidence type="ECO:0000256" key="3">
    <source>
        <dbReference type="ARBA" id="ARBA00023015"/>
    </source>
</evidence>
<feature type="compositionally biased region" description="Basic residues" evidence="6">
    <location>
        <begin position="538"/>
        <end position="548"/>
    </location>
</feature>
<keyword evidence="8" id="KW-1185">Reference proteome</keyword>
<feature type="compositionally biased region" description="Polar residues" evidence="6">
    <location>
        <begin position="601"/>
        <end position="612"/>
    </location>
</feature>
<keyword evidence="5" id="KW-0539">Nucleus</keyword>
<name>A0A8H3IZW5_9LECA</name>
<evidence type="ECO:0000256" key="2">
    <source>
        <dbReference type="ARBA" id="ARBA00022491"/>
    </source>
</evidence>
<feature type="region of interest" description="Disordered" evidence="6">
    <location>
        <begin position="217"/>
        <end position="299"/>
    </location>
</feature>
<evidence type="ECO:0000256" key="5">
    <source>
        <dbReference type="ARBA" id="ARBA00023242"/>
    </source>
</evidence>
<feature type="compositionally biased region" description="Polar residues" evidence="6">
    <location>
        <begin position="654"/>
        <end position="669"/>
    </location>
</feature>
<dbReference type="Proteomes" id="UP000664203">
    <property type="component" value="Unassembled WGS sequence"/>
</dbReference>
<keyword evidence="3" id="KW-0805">Transcription regulation</keyword>
<feature type="compositionally biased region" description="Polar residues" evidence="6">
    <location>
        <begin position="577"/>
        <end position="590"/>
    </location>
</feature>
<proteinExistence type="predicted"/>
<dbReference type="Gene3D" id="1.20.5.1500">
    <property type="match status" value="1"/>
</dbReference>
<feature type="compositionally biased region" description="Basic residues" evidence="6">
    <location>
        <begin position="237"/>
        <end position="249"/>
    </location>
</feature>
<dbReference type="EMBL" id="CAJPDR010000488">
    <property type="protein sequence ID" value="CAF9937790.1"/>
    <property type="molecule type" value="Genomic_DNA"/>
</dbReference>
<evidence type="ECO:0000256" key="4">
    <source>
        <dbReference type="ARBA" id="ARBA00023163"/>
    </source>
</evidence>
<accession>A0A8H3IZW5</accession>
<comment type="caution">
    <text evidence="7">The sequence shown here is derived from an EMBL/GenBank/DDBJ whole genome shotgun (WGS) entry which is preliminary data.</text>
</comment>
<evidence type="ECO:0000256" key="6">
    <source>
        <dbReference type="SAM" id="MobiDB-lite"/>
    </source>
</evidence>
<feature type="compositionally biased region" description="Basic and acidic residues" evidence="6">
    <location>
        <begin position="37"/>
        <end position="47"/>
    </location>
</feature>
<feature type="region of interest" description="Disordered" evidence="6">
    <location>
        <begin position="496"/>
        <end position="519"/>
    </location>
</feature>
<feature type="region of interest" description="Disordered" evidence="6">
    <location>
        <begin position="532"/>
        <end position="674"/>
    </location>
</feature>
<dbReference type="AlphaFoldDB" id="A0A8H3IZW5"/>
<feature type="compositionally biased region" description="Basic and acidic residues" evidence="6">
    <location>
        <begin position="9"/>
        <end position="25"/>
    </location>
</feature>
<evidence type="ECO:0000313" key="7">
    <source>
        <dbReference type="EMBL" id="CAF9937790.1"/>
    </source>
</evidence>
<feature type="region of interest" description="Disordered" evidence="6">
    <location>
        <begin position="1"/>
        <end position="184"/>
    </location>
</feature>
<feature type="compositionally biased region" description="Basic and acidic residues" evidence="6">
    <location>
        <begin position="59"/>
        <end position="68"/>
    </location>
</feature>
<dbReference type="GO" id="GO:0010468">
    <property type="term" value="P:regulation of gene expression"/>
    <property type="evidence" value="ECO:0007669"/>
    <property type="project" value="UniProtKB-ARBA"/>
</dbReference>
<dbReference type="PANTHER" id="PTHR21964">
    <property type="entry name" value="BREAST CANCER METASTASIS-SUPPRESSOR 1"/>
    <property type="match status" value="1"/>
</dbReference>
<organism evidence="7 8">
    <name type="scientific">Alectoria fallacina</name>
    <dbReference type="NCBI Taxonomy" id="1903189"/>
    <lineage>
        <taxon>Eukaryota</taxon>
        <taxon>Fungi</taxon>
        <taxon>Dikarya</taxon>
        <taxon>Ascomycota</taxon>
        <taxon>Pezizomycotina</taxon>
        <taxon>Lecanoromycetes</taxon>
        <taxon>OSLEUM clade</taxon>
        <taxon>Lecanoromycetidae</taxon>
        <taxon>Lecanorales</taxon>
        <taxon>Lecanorineae</taxon>
        <taxon>Parmeliaceae</taxon>
        <taxon>Alectoria</taxon>
    </lineage>
</organism>
<gene>
    <name evidence="7" type="ORF">ALECFALPRED_007392</name>
</gene>
<comment type="subcellular location">
    <subcellularLocation>
        <location evidence="1">Nucleus</location>
    </subcellularLocation>
</comment>
<protein>
    <submittedName>
        <fullName evidence="7">Uncharacterized protein</fullName>
    </submittedName>
</protein>
<dbReference type="SMART" id="SM01401">
    <property type="entry name" value="Sds3"/>
    <property type="match status" value="1"/>
</dbReference>
<dbReference type="Pfam" id="PF08598">
    <property type="entry name" value="Sds3"/>
    <property type="match status" value="1"/>
</dbReference>
<evidence type="ECO:0000256" key="1">
    <source>
        <dbReference type="ARBA" id="ARBA00004123"/>
    </source>
</evidence>
<dbReference type="OrthoDB" id="20886at2759"/>